<reference evidence="2" key="1">
    <citation type="submission" date="2017-03" db="EMBL/GenBank/DDBJ databases">
        <title>Phytopthora megakarya and P. palmivora, two closely related causual agents of cacao black pod achieved similar genome size and gene model numbers by different mechanisms.</title>
        <authorList>
            <person name="Ali S."/>
            <person name="Shao J."/>
            <person name="Larry D.J."/>
            <person name="Kronmiller B."/>
            <person name="Shen D."/>
            <person name="Strem M.D."/>
            <person name="Melnick R.L."/>
            <person name="Guiltinan M.J."/>
            <person name="Tyler B.M."/>
            <person name="Meinhardt L.W."/>
            <person name="Bailey B.A."/>
        </authorList>
    </citation>
    <scope>NUCLEOTIDE SEQUENCE [LARGE SCALE GENOMIC DNA]</scope>
    <source>
        <strain evidence="2">zdho120</strain>
    </source>
</reference>
<evidence type="ECO:0000313" key="1">
    <source>
        <dbReference type="EMBL" id="OWY95711.1"/>
    </source>
</evidence>
<name>A0A225US01_9STRA</name>
<protein>
    <submittedName>
        <fullName evidence="1">Uncharacterized protein</fullName>
    </submittedName>
</protein>
<accession>A0A225US01</accession>
<organism evidence="1 2">
    <name type="scientific">Phytophthora megakarya</name>
    <dbReference type="NCBI Taxonomy" id="4795"/>
    <lineage>
        <taxon>Eukaryota</taxon>
        <taxon>Sar</taxon>
        <taxon>Stramenopiles</taxon>
        <taxon>Oomycota</taxon>
        <taxon>Peronosporomycetes</taxon>
        <taxon>Peronosporales</taxon>
        <taxon>Peronosporaceae</taxon>
        <taxon>Phytophthora</taxon>
    </lineage>
</organism>
<dbReference type="OrthoDB" id="162987at2759"/>
<dbReference type="AlphaFoldDB" id="A0A225US01"/>
<evidence type="ECO:0000313" key="2">
    <source>
        <dbReference type="Proteomes" id="UP000198211"/>
    </source>
</evidence>
<proteinExistence type="predicted"/>
<dbReference type="Proteomes" id="UP000198211">
    <property type="component" value="Unassembled WGS sequence"/>
</dbReference>
<comment type="caution">
    <text evidence="1">The sequence shown here is derived from an EMBL/GenBank/DDBJ whole genome shotgun (WGS) entry which is preliminary data.</text>
</comment>
<gene>
    <name evidence="1" type="ORF">PHMEG_00034215</name>
</gene>
<sequence length="238" mass="27359">MHREERLKSETEQRRLTATMKIQANYIDNLRGLFGQDSTTFSNALQDPVVNDATDSQHGTSDASLFTSLLEKIDSCYARFDDVLNGCGVVTMPLGIVNTTHWRDESGELDFYQNLHKFELPFKFEKSHPICWKAMNFQQYQVDREDYCEYGDPENTIAIKHRMVHTLATGTSTSVLQRFVARQFIEKDRVVCIWKTYTEGEGIFRGMHSNQTGWSCIGPLPDRWSTSQCLYPSIPSSF</sequence>
<dbReference type="EMBL" id="NBNE01012580">
    <property type="protein sequence ID" value="OWY95711.1"/>
    <property type="molecule type" value="Genomic_DNA"/>
</dbReference>
<keyword evidence="2" id="KW-1185">Reference proteome</keyword>